<keyword evidence="1" id="KW-0812">Transmembrane</keyword>
<dbReference type="Proteomes" id="UP000294752">
    <property type="component" value="Unassembled WGS sequence"/>
</dbReference>
<reference evidence="3 4" key="1">
    <citation type="submission" date="2019-03" db="EMBL/GenBank/DDBJ databases">
        <title>Genomic Encyclopedia of Type Strains, Phase III (KMG-III): the genomes of soil and plant-associated and newly described type strains.</title>
        <authorList>
            <person name="Whitman W."/>
        </authorList>
    </citation>
    <scope>NUCLEOTIDE SEQUENCE [LARGE SCALE GENOMIC DNA]</scope>
    <source>
        <strain evidence="3 4">CGMCC 1.12801</strain>
    </source>
</reference>
<dbReference type="SMART" id="SM00850">
    <property type="entry name" value="LytTR"/>
    <property type="match status" value="1"/>
</dbReference>
<protein>
    <submittedName>
        <fullName evidence="3">LytTr DNA-binding domain-containing protein</fullName>
    </submittedName>
</protein>
<keyword evidence="1" id="KW-0472">Membrane</keyword>
<dbReference type="Pfam" id="PF04397">
    <property type="entry name" value="LytTR"/>
    <property type="match status" value="1"/>
</dbReference>
<keyword evidence="3" id="KW-0238">DNA-binding</keyword>
<dbReference type="AlphaFoldDB" id="A0A4R7CX97"/>
<feature type="domain" description="HTH LytTR-type" evidence="2">
    <location>
        <begin position="198"/>
        <end position="301"/>
    </location>
</feature>
<feature type="transmembrane region" description="Helical" evidence="1">
    <location>
        <begin position="21"/>
        <end position="39"/>
    </location>
</feature>
<evidence type="ECO:0000259" key="2">
    <source>
        <dbReference type="SMART" id="SM00850"/>
    </source>
</evidence>
<accession>A0A4R7CX97</accession>
<evidence type="ECO:0000256" key="1">
    <source>
        <dbReference type="SAM" id="Phobius"/>
    </source>
</evidence>
<evidence type="ECO:0000313" key="4">
    <source>
        <dbReference type="Proteomes" id="UP000294752"/>
    </source>
</evidence>
<evidence type="ECO:0000313" key="3">
    <source>
        <dbReference type="EMBL" id="TDS11695.1"/>
    </source>
</evidence>
<name>A0A4R7CX97_9SPHI</name>
<dbReference type="GO" id="GO:0003677">
    <property type="term" value="F:DNA binding"/>
    <property type="evidence" value="ECO:0007669"/>
    <property type="project" value="UniProtKB-KW"/>
</dbReference>
<keyword evidence="1" id="KW-1133">Transmembrane helix</keyword>
<feature type="transmembrane region" description="Helical" evidence="1">
    <location>
        <begin position="51"/>
        <end position="70"/>
    </location>
</feature>
<feature type="transmembrane region" description="Helical" evidence="1">
    <location>
        <begin position="91"/>
        <end position="117"/>
    </location>
</feature>
<sequence>MHLKELTYEFRDHVKLSYVPLSLQCLLSFILACYTYPIFLESLRDSAIHVYAIPALVITYLLLLALWISVQKIVLFFDRRMPWPLHFVSRLTTQALSIVVLPSVMLTGVLSLALFFYTGDVSATRRFAIILHPMLFSFLIVINLVYTVWFLVDFCLFTSSRYGLVAQACDSAEQKLSDFERSGVLNPYLKALDVRVGFRKEIILVESIGLFEASAQGRSCMLKEGGFTYEFDYALDTLAESLDPNLFFKVSRRYLVNRDIILGYEAARHGRILVQLKRSVKHVKEIVVSRDFAKEFKSWYEPVR</sequence>
<gene>
    <name evidence="3" type="ORF">B0I21_10736</name>
</gene>
<dbReference type="Gene3D" id="2.40.50.1020">
    <property type="entry name" value="LytTr DNA-binding domain"/>
    <property type="match status" value="1"/>
</dbReference>
<keyword evidence="4" id="KW-1185">Reference proteome</keyword>
<comment type="caution">
    <text evidence="3">The sequence shown here is derived from an EMBL/GenBank/DDBJ whole genome shotgun (WGS) entry which is preliminary data.</text>
</comment>
<dbReference type="InterPro" id="IPR007492">
    <property type="entry name" value="LytTR_DNA-bd_dom"/>
</dbReference>
<dbReference type="PROSITE" id="PS51257">
    <property type="entry name" value="PROKAR_LIPOPROTEIN"/>
    <property type="match status" value="1"/>
</dbReference>
<feature type="transmembrane region" description="Helical" evidence="1">
    <location>
        <begin position="129"/>
        <end position="152"/>
    </location>
</feature>
<organism evidence="3 4">
    <name type="scientific">Sphingobacterium paludis</name>
    <dbReference type="NCBI Taxonomy" id="1476465"/>
    <lineage>
        <taxon>Bacteria</taxon>
        <taxon>Pseudomonadati</taxon>
        <taxon>Bacteroidota</taxon>
        <taxon>Sphingobacteriia</taxon>
        <taxon>Sphingobacteriales</taxon>
        <taxon>Sphingobacteriaceae</taxon>
        <taxon>Sphingobacterium</taxon>
    </lineage>
</organism>
<dbReference type="EMBL" id="SNZV01000007">
    <property type="protein sequence ID" value="TDS11695.1"/>
    <property type="molecule type" value="Genomic_DNA"/>
</dbReference>
<proteinExistence type="predicted"/>